<keyword evidence="4 6" id="KW-0173">Coenzyme A biosynthesis</keyword>
<name>A0ABU2CZN6_9EURY</name>
<dbReference type="Proteomes" id="UP001246244">
    <property type="component" value="Unassembled WGS sequence"/>
</dbReference>
<evidence type="ECO:0000256" key="2">
    <source>
        <dbReference type="ARBA" id="ARBA00022741"/>
    </source>
</evidence>
<gene>
    <name evidence="8" type="ORF">RG963_05140</name>
</gene>
<dbReference type="HAMAP" id="MF_00590">
    <property type="entry name" value="Dephospho_CoA_kinase_GTP_dep"/>
    <property type="match status" value="1"/>
</dbReference>
<keyword evidence="3 6" id="KW-0418">Kinase</keyword>
<feature type="binding site" evidence="6">
    <location>
        <position position="68"/>
    </location>
    <ligand>
        <name>GTP</name>
        <dbReference type="ChEBI" id="CHEBI:37565"/>
    </ligand>
</feature>
<evidence type="ECO:0000313" key="9">
    <source>
        <dbReference type="Proteomes" id="UP001246244"/>
    </source>
</evidence>
<protein>
    <recommendedName>
        <fullName evidence="6">GTP-dependent dephospho-CoA kinase</fullName>
        <ecNumber evidence="6">2.7.1.237</ecNumber>
    </recommendedName>
    <alternativeName>
        <fullName evidence="6">Dephospho-coenzyme A kinase</fullName>
        <shortName evidence="6">DPCK</shortName>
    </alternativeName>
</protein>
<comment type="pathway">
    <text evidence="6">Cofactor biosynthesis; coenzyme A biosynthesis.</text>
</comment>
<evidence type="ECO:0000256" key="7">
    <source>
        <dbReference type="SAM" id="Coils"/>
    </source>
</evidence>
<evidence type="ECO:0000313" key="8">
    <source>
        <dbReference type="EMBL" id="MDR7665178.1"/>
    </source>
</evidence>
<dbReference type="EC" id="2.7.1.237" evidence="6"/>
<comment type="catalytic activity">
    <reaction evidence="6">
        <text>3'-dephospho-CoA + GTP = GDP + CoA + H(+)</text>
        <dbReference type="Rhea" id="RHEA:61156"/>
        <dbReference type="ChEBI" id="CHEBI:15378"/>
        <dbReference type="ChEBI" id="CHEBI:37565"/>
        <dbReference type="ChEBI" id="CHEBI:57287"/>
        <dbReference type="ChEBI" id="CHEBI:57328"/>
        <dbReference type="ChEBI" id="CHEBI:58189"/>
        <dbReference type="EC" id="2.7.1.237"/>
    </reaction>
</comment>
<evidence type="ECO:0000256" key="4">
    <source>
        <dbReference type="ARBA" id="ARBA00022993"/>
    </source>
</evidence>
<dbReference type="Pfam" id="PF04019">
    <property type="entry name" value="DUF359"/>
    <property type="match status" value="1"/>
</dbReference>
<dbReference type="PANTHER" id="PTHR40732:SF1">
    <property type="entry name" value="GTP-DEPENDENT DEPHOSPHO-COA KINASE"/>
    <property type="match status" value="1"/>
</dbReference>
<feature type="binding site" evidence="6">
    <location>
        <position position="127"/>
    </location>
    <ligand>
        <name>GTP</name>
        <dbReference type="ChEBI" id="CHEBI:37565"/>
    </ligand>
</feature>
<feature type="coiled-coil region" evidence="7">
    <location>
        <begin position="156"/>
        <end position="183"/>
    </location>
</feature>
<accession>A0ABU2CZN6</accession>
<comment type="caution">
    <text evidence="8">The sequence shown here is derived from an EMBL/GenBank/DDBJ whole genome shotgun (WGS) entry which is preliminary data.</text>
</comment>
<dbReference type="PIRSF" id="PIRSF006533">
    <property type="entry name" value="UCP006533"/>
    <property type="match status" value="1"/>
</dbReference>
<dbReference type="PANTHER" id="PTHR40732">
    <property type="entry name" value="UPF0218 PROTEIN TK1697"/>
    <property type="match status" value="1"/>
</dbReference>
<comment type="function">
    <text evidence="6">Catalyzes the GTP-dependent phosphorylation of the 3'-hydroxyl group of dephosphocoenzyme A to form coenzyme A (CoA).</text>
</comment>
<dbReference type="RefSeq" id="WP_310575205.1">
    <property type="nucleotide sequence ID" value="NZ_JAVKPK010000015.1"/>
</dbReference>
<evidence type="ECO:0000256" key="5">
    <source>
        <dbReference type="ARBA" id="ARBA00023134"/>
    </source>
</evidence>
<reference evidence="9" key="1">
    <citation type="submission" date="2023-07" db="EMBL/GenBank/DDBJ databases">
        <title>Whole-genome sequencing of a new Methanosarcina sp. Z-7115.</title>
        <authorList>
            <person name="Zhilina T.N."/>
            <person name="Merkel A.Y."/>
        </authorList>
    </citation>
    <scope>NUCLEOTIDE SEQUENCE [LARGE SCALE GENOMIC DNA]</scope>
    <source>
        <strain evidence="9">Z-7115</strain>
    </source>
</reference>
<keyword evidence="7" id="KW-0175">Coiled coil</keyword>
<keyword evidence="9" id="KW-1185">Reference proteome</keyword>
<feature type="binding site" evidence="6">
    <location>
        <position position="150"/>
    </location>
    <ligand>
        <name>GTP</name>
        <dbReference type="ChEBI" id="CHEBI:37565"/>
    </ligand>
</feature>
<keyword evidence="1 6" id="KW-0808">Transferase</keyword>
<sequence>MSVHIELPRELRPLMKKPLGILYRGKGRDTIEKFVGELTGSTKLISVGDVTTFHLLEAGIFPDICIVDNRTKRKPVSTHMSARNMDKVYEEVSVDNPAGIITDELIKTLCEAFASEKPLRIFVRGEEDLATLPVILLAPLDAVVLYGQPDEGVVFVKVTEEKKREIRALFEKLINKNQNYELDKIRRILDGHKDP</sequence>
<proteinExistence type="inferred from homology"/>
<keyword evidence="5 6" id="KW-0342">GTP-binding</keyword>
<evidence type="ECO:0000256" key="1">
    <source>
        <dbReference type="ARBA" id="ARBA00022679"/>
    </source>
</evidence>
<organism evidence="8 9">
    <name type="scientific">Methanosarcina baikalica</name>
    <dbReference type="NCBI Taxonomy" id="3073890"/>
    <lineage>
        <taxon>Archaea</taxon>
        <taxon>Methanobacteriati</taxon>
        <taxon>Methanobacteriota</taxon>
        <taxon>Stenosarchaea group</taxon>
        <taxon>Methanomicrobia</taxon>
        <taxon>Methanosarcinales</taxon>
        <taxon>Methanosarcinaceae</taxon>
        <taxon>Methanosarcina</taxon>
    </lineage>
</organism>
<feature type="binding site" evidence="6">
    <location>
        <position position="49"/>
    </location>
    <ligand>
        <name>GTP</name>
        <dbReference type="ChEBI" id="CHEBI:37565"/>
    </ligand>
</feature>
<dbReference type="InterPro" id="IPR007164">
    <property type="entry name" value="GTP-dep_dephospho-CoA_kin"/>
</dbReference>
<evidence type="ECO:0000256" key="3">
    <source>
        <dbReference type="ARBA" id="ARBA00022777"/>
    </source>
</evidence>
<keyword evidence="2 6" id="KW-0547">Nucleotide-binding</keyword>
<dbReference type="EMBL" id="JAVKPK010000015">
    <property type="protein sequence ID" value="MDR7665178.1"/>
    <property type="molecule type" value="Genomic_DNA"/>
</dbReference>
<comment type="caution">
    <text evidence="6">Lacks conserved residue(s) required for the propagation of feature annotation.</text>
</comment>
<comment type="similarity">
    <text evidence="6">Belongs to the GTP-dependent DPCK family.</text>
</comment>
<evidence type="ECO:0000256" key="6">
    <source>
        <dbReference type="HAMAP-Rule" id="MF_00590"/>
    </source>
</evidence>
<dbReference type="GO" id="GO:0016301">
    <property type="term" value="F:kinase activity"/>
    <property type="evidence" value="ECO:0007669"/>
    <property type="project" value="UniProtKB-KW"/>
</dbReference>
<feature type="binding site" evidence="6">
    <location>
        <position position="50"/>
    </location>
    <ligand>
        <name>GTP</name>
        <dbReference type="ChEBI" id="CHEBI:37565"/>
    </ligand>
</feature>